<accession>A0A4R2HTK8</accession>
<proteinExistence type="predicted"/>
<evidence type="ECO:0008006" key="3">
    <source>
        <dbReference type="Google" id="ProtNLM"/>
    </source>
</evidence>
<sequence>MPNPANTAPHAATCAHESCRCHVELGQTYCSPHCANVGVEAPERREDRCGCGHAACAGQARPGA</sequence>
<dbReference type="RefSeq" id="WP_132000249.1">
    <property type="nucleotide sequence ID" value="NZ_JACGXM010000021.1"/>
</dbReference>
<dbReference type="AlphaFoldDB" id="A0A4R2HTK8"/>
<dbReference type="EMBL" id="SLWQ01000017">
    <property type="protein sequence ID" value="TCO34721.1"/>
    <property type="molecule type" value="Genomic_DNA"/>
</dbReference>
<comment type="caution">
    <text evidence="1">The sequence shown here is derived from an EMBL/GenBank/DDBJ whole genome shotgun (WGS) entry which is preliminary data.</text>
</comment>
<gene>
    <name evidence="1" type="ORF">EV148_11710</name>
</gene>
<evidence type="ECO:0000313" key="1">
    <source>
        <dbReference type="EMBL" id="TCO34721.1"/>
    </source>
</evidence>
<name>A0A4R2HTK8_9GAMM</name>
<organism evidence="1 2">
    <name type="scientific">Dokdonella fugitiva</name>
    <dbReference type="NCBI Taxonomy" id="328517"/>
    <lineage>
        <taxon>Bacteria</taxon>
        <taxon>Pseudomonadati</taxon>
        <taxon>Pseudomonadota</taxon>
        <taxon>Gammaproteobacteria</taxon>
        <taxon>Lysobacterales</taxon>
        <taxon>Rhodanobacteraceae</taxon>
        <taxon>Dokdonella</taxon>
    </lineage>
</organism>
<evidence type="ECO:0000313" key="2">
    <source>
        <dbReference type="Proteomes" id="UP000294862"/>
    </source>
</evidence>
<protein>
    <recommendedName>
        <fullName evidence="3">Metallothionein</fullName>
    </recommendedName>
</protein>
<reference evidence="1 2" key="1">
    <citation type="journal article" date="2015" name="Stand. Genomic Sci.">
        <title>Genomic Encyclopedia of Bacterial and Archaeal Type Strains, Phase III: the genomes of soil and plant-associated and newly described type strains.</title>
        <authorList>
            <person name="Whitman W.B."/>
            <person name="Woyke T."/>
            <person name="Klenk H.P."/>
            <person name="Zhou Y."/>
            <person name="Lilburn T.G."/>
            <person name="Beck B.J."/>
            <person name="De Vos P."/>
            <person name="Vandamme P."/>
            <person name="Eisen J.A."/>
            <person name="Garrity G."/>
            <person name="Hugenholtz P."/>
            <person name="Kyrpides N.C."/>
        </authorList>
    </citation>
    <scope>NUCLEOTIDE SEQUENCE [LARGE SCALE GENOMIC DNA]</scope>
    <source>
        <strain evidence="1 2">A3</strain>
    </source>
</reference>
<keyword evidence="2" id="KW-1185">Reference proteome</keyword>
<dbReference type="Proteomes" id="UP000294862">
    <property type="component" value="Unassembled WGS sequence"/>
</dbReference>